<dbReference type="Gene3D" id="3.40.50.2000">
    <property type="entry name" value="Glycogen Phosphorylase B"/>
    <property type="match status" value="2"/>
</dbReference>
<keyword evidence="2" id="KW-1185">Reference proteome</keyword>
<dbReference type="PANTHER" id="PTHR48050">
    <property type="entry name" value="STEROL 3-BETA-GLUCOSYLTRANSFERASE"/>
    <property type="match status" value="1"/>
</dbReference>
<keyword evidence="1" id="KW-0328">Glycosyltransferase</keyword>
<evidence type="ECO:0000313" key="1">
    <source>
        <dbReference type="EMBL" id="MBB4002906.1"/>
    </source>
</evidence>
<dbReference type="Proteomes" id="UP000588647">
    <property type="component" value="Unassembled WGS sequence"/>
</dbReference>
<dbReference type="CDD" id="cd03784">
    <property type="entry name" value="GT1_Gtf-like"/>
    <property type="match status" value="1"/>
</dbReference>
<evidence type="ECO:0000313" key="2">
    <source>
        <dbReference type="Proteomes" id="UP000588647"/>
    </source>
</evidence>
<dbReference type="RefSeq" id="WP_183207452.1">
    <property type="nucleotide sequence ID" value="NZ_JAAAMM010000002.1"/>
</dbReference>
<dbReference type="PANTHER" id="PTHR48050:SF13">
    <property type="entry name" value="STEROL 3-BETA-GLUCOSYLTRANSFERASE UGT80A2"/>
    <property type="match status" value="1"/>
</dbReference>
<accession>A0A7W6HCZ6</accession>
<dbReference type="EC" id="2.4.1.276" evidence="1"/>
<organism evidence="1 2">
    <name type="scientific">Aurantimonas endophytica</name>
    <dbReference type="NCBI Taxonomy" id="1522175"/>
    <lineage>
        <taxon>Bacteria</taxon>
        <taxon>Pseudomonadati</taxon>
        <taxon>Pseudomonadota</taxon>
        <taxon>Alphaproteobacteria</taxon>
        <taxon>Hyphomicrobiales</taxon>
        <taxon>Aurantimonadaceae</taxon>
        <taxon>Aurantimonas</taxon>
    </lineage>
</organism>
<dbReference type="InterPro" id="IPR050426">
    <property type="entry name" value="Glycosyltransferase_28"/>
</dbReference>
<gene>
    <name evidence="1" type="ORF">GGR03_001981</name>
</gene>
<proteinExistence type="predicted"/>
<name>A0A7W6HCZ6_9HYPH</name>
<reference evidence="1 2" key="1">
    <citation type="submission" date="2020-08" db="EMBL/GenBank/DDBJ databases">
        <title>Genomic Encyclopedia of Type Strains, Phase IV (KMG-IV): sequencing the most valuable type-strain genomes for metagenomic binning, comparative biology and taxonomic classification.</title>
        <authorList>
            <person name="Goeker M."/>
        </authorList>
    </citation>
    <scope>NUCLEOTIDE SEQUENCE [LARGE SCALE GENOMIC DNA]</scope>
    <source>
        <strain evidence="1 2">DSM 103570</strain>
    </source>
</reference>
<dbReference type="InterPro" id="IPR002213">
    <property type="entry name" value="UDP_glucos_trans"/>
</dbReference>
<dbReference type="GO" id="GO:0017000">
    <property type="term" value="P:antibiotic biosynthetic process"/>
    <property type="evidence" value="ECO:0007669"/>
    <property type="project" value="UniProtKB-ARBA"/>
</dbReference>
<comment type="caution">
    <text evidence="1">The sequence shown here is derived from an EMBL/GenBank/DDBJ whole genome shotgun (WGS) entry which is preliminary data.</text>
</comment>
<protein>
    <submittedName>
        <fullName evidence="1">Zeaxanthin glucosyltransferase</fullName>
        <ecNumber evidence="1">2.4.1.276</ecNumber>
    </submittedName>
</protein>
<dbReference type="AlphaFoldDB" id="A0A7W6HCZ6"/>
<sequence length="421" mass="44407">MSHVVLICPPFHSHLRVFEALGGELLRRGHRVTFLLNAGASPSAGPAGLMRRETSPRTGRDLDALLARAARPTGPLGILRTVADAAELTDELCRDGPAILREIGADAIVGDAMEPAAGLLAAHLGLPHVSVSAALPVHDDPAVPLPFLSWPYDPSEKGLKRNRGGQRVARLLLTRQRRTIARWAEAFGLRPHDGLADCLSMTAQISQLVPSFDFPRQPASHRHMVGPLRTARPVEIANDDAGGSRPLVFASLGTLQGHRASIFRAVAQACRELGVRCVIAHCGGLSPSEAGRIEADLVTDFVPQEKILRSASVCVTHAGMNTVLDSLAAGVPMLAVPIAFDQPGIAARIVHHGVGERLSRVLVSPGRVKASLARLLAEASFRNKASAIGRDIAASGGVALAADIVEEAILGKLSRIGTGRN</sequence>
<dbReference type="EMBL" id="JACIEM010000002">
    <property type="protein sequence ID" value="MBB4002906.1"/>
    <property type="molecule type" value="Genomic_DNA"/>
</dbReference>
<dbReference type="SUPFAM" id="SSF53756">
    <property type="entry name" value="UDP-Glycosyltransferase/glycogen phosphorylase"/>
    <property type="match status" value="1"/>
</dbReference>
<dbReference type="Pfam" id="PF00201">
    <property type="entry name" value="UDPGT"/>
    <property type="match status" value="1"/>
</dbReference>
<dbReference type="GO" id="GO:0008194">
    <property type="term" value="F:UDP-glycosyltransferase activity"/>
    <property type="evidence" value="ECO:0007669"/>
    <property type="project" value="InterPro"/>
</dbReference>
<keyword evidence="1" id="KW-0808">Transferase</keyword>